<reference evidence="10" key="1">
    <citation type="submission" date="2019-09" db="EMBL/GenBank/DDBJ databases">
        <title>Organ-specific transcriptomic study of the physiology of the cattle tick, Rhipicephalus microplus.</title>
        <authorList>
            <person name="Tirloni L."/>
            <person name="Braz G."/>
            <person name="Gandara A.C.P."/>
            <person name="Sabadin G.A."/>
            <person name="da Silva R.M."/>
            <person name="Guizzo M.G."/>
            <person name="Machado J.A."/>
            <person name="Costa E.P."/>
            <person name="Gomes H.F."/>
            <person name="Moraes J."/>
            <person name="Mota M.B.S."/>
            <person name="Mesquita R.D."/>
            <person name="Alvarenga P.H."/>
            <person name="Alves F."/>
            <person name="Seixas A."/>
            <person name="da Fonseca R.N."/>
            <person name="Fogaca A."/>
            <person name="Logullo C."/>
            <person name="Tanaka A."/>
            <person name="Daffre S."/>
            <person name="Termignoni C."/>
            <person name="Vaz I.S.Jr."/>
            <person name="Oliveira P.L."/>
            <person name="Ribeiro J.M."/>
        </authorList>
    </citation>
    <scope>NUCLEOTIDE SEQUENCE</scope>
    <source>
        <strain evidence="10">Porto Alegre</strain>
    </source>
</reference>
<dbReference type="InterPro" id="IPR019821">
    <property type="entry name" value="Kinesin_motor_CS"/>
</dbReference>
<keyword evidence="6" id="KW-0963">Cytoplasm</keyword>
<accession>A0A6M2D363</accession>
<keyword evidence="5 7" id="KW-0505">Motor protein</keyword>
<dbReference type="InterPro" id="IPR027640">
    <property type="entry name" value="Kinesin-like_fam"/>
</dbReference>
<evidence type="ECO:0000256" key="6">
    <source>
        <dbReference type="ARBA" id="ARBA00023212"/>
    </source>
</evidence>
<evidence type="ECO:0000256" key="3">
    <source>
        <dbReference type="ARBA" id="ARBA00022840"/>
    </source>
</evidence>
<sequence length="384" mass="42889">MSNIKVAVRVRPPIEREIKNGEKPIWKTRDNTIYMESGKINTFHTFDHIFDSSSTNLQVYQQYCHPIVESVMLGFNGTIFAFGQTASGKTHTMMGSSSQPGLIPLTIDAIFDIIQNMPEREYLVRISYIEIYNENVLDLLDKDYGKKNLQIRENLDGQAVISDLTEVAVSSKEEIMSVMNGGESLRHVASTEANQRSSRSHAIFRMVIESSLRDGSDGAVSVGQLNLVDLAGSERSEQCGDSVGERFRESSRINVSLSFLTQVISKLSRGERGHINFRDSKLTRILRNSLGGNSHTAIVCTVNPCSMEQTLSTLKFASSAKKIQNTPTVNEILTNEALIRRYHMQIQELKDQVKVMEETHLTKALEFILQERNSFSACGAAASI</sequence>
<evidence type="ECO:0000259" key="9">
    <source>
        <dbReference type="PROSITE" id="PS50067"/>
    </source>
</evidence>
<dbReference type="GO" id="GO:0000278">
    <property type="term" value="P:mitotic cell cycle"/>
    <property type="evidence" value="ECO:0007669"/>
    <property type="project" value="TreeGrafter"/>
</dbReference>
<dbReference type="FunFam" id="3.40.850.10:FF:000177">
    <property type="entry name" value="Kinesin-like protein"/>
    <property type="match status" value="1"/>
</dbReference>
<dbReference type="GO" id="GO:0005524">
    <property type="term" value="F:ATP binding"/>
    <property type="evidence" value="ECO:0007669"/>
    <property type="project" value="UniProtKB-UniRule"/>
</dbReference>
<dbReference type="OrthoDB" id="6511566at2759"/>
<comment type="subcellular location">
    <subcellularLocation>
        <location evidence="1">Cytoplasm</location>
        <location evidence="1">Cytoskeleton</location>
    </subcellularLocation>
</comment>
<dbReference type="InterPro" id="IPR027417">
    <property type="entry name" value="P-loop_NTPase"/>
</dbReference>
<dbReference type="PROSITE" id="PS00411">
    <property type="entry name" value="KINESIN_MOTOR_1"/>
    <property type="match status" value="1"/>
</dbReference>
<keyword evidence="2 7" id="KW-0547">Nucleotide-binding</keyword>
<dbReference type="SUPFAM" id="SSF52540">
    <property type="entry name" value="P-loop containing nucleoside triphosphate hydrolases"/>
    <property type="match status" value="1"/>
</dbReference>
<name>A0A6M2D363_RHIMP</name>
<evidence type="ECO:0000256" key="1">
    <source>
        <dbReference type="ARBA" id="ARBA00004245"/>
    </source>
</evidence>
<dbReference type="GO" id="GO:0005874">
    <property type="term" value="C:microtubule"/>
    <property type="evidence" value="ECO:0007669"/>
    <property type="project" value="UniProtKB-KW"/>
</dbReference>
<dbReference type="Gene3D" id="3.40.850.10">
    <property type="entry name" value="Kinesin motor domain"/>
    <property type="match status" value="1"/>
</dbReference>
<proteinExistence type="inferred from homology"/>
<dbReference type="VEuPathDB" id="VectorBase:LOC119184975"/>
<keyword evidence="6" id="KW-0206">Cytoskeleton</keyword>
<evidence type="ECO:0000256" key="8">
    <source>
        <dbReference type="RuleBase" id="RU000394"/>
    </source>
</evidence>
<dbReference type="AlphaFoldDB" id="A0A6M2D363"/>
<feature type="domain" description="Kinesin motor" evidence="9">
    <location>
        <begin position="3"/>
        <end position="323"/>
    </location>
</feature>
<dbReference type="InterPro" id="IPR001752">
    <property type="entry name" value="Kinesin_motor_dom"/>
</dbReference>
<protein>
    <recommendedName>
        <fullName evidence="8">Kinesin-like protein</fullName>
    </recommendedName>
</protein>
<comment type="similarity">
    <text evidence="7 8">Belongs to the TRAFAC class myosin-kinesin ATPase superfamily. Kinesin family.</text>
</comment>
<evidence type="ECO:0000256" key="4">
    <source>
        <dbReference type="ARBA" id="ARBA00023054"/>
    </source>
</evidence>
<dbReference type="PROSITE" id="PS50067">
    <property type="entry name" value="KINESIN_MOTOR_2"/>
    <property type="match status" value="1"/>
</dbReference>
<keyword evidence="8" id="KW-0493">Microtubule</keyword>
<dbReference type="PANTHER" id="PTHR47968">
    <property type="entry name" value="CENTROMERE PROTEIN E"/>
    <property type="match status" value="1"/>
</dbReference>
<organism evidence="10">
    <name type="scientific">Rhipicephalus microplus</name>
    <name type="common">Cattle tick</name>
    <name type="synonym">Boophilus microplus</name>
    <dbReference type="NCBI Taxonomy" id="6941"/>
    <lineage>
        <taxon>Eukaryota</taxon>
        <taxon>Metazoa</taxon>
        <taxon>Ecdysozoa</taxon>
        <taxon>Arthropoda</taxon>
        <taxon>Chelicerata</taxon>
        <taxon>Arachnida</taxon>
        <taxon>Acari</taxon>
        <taxon>Parasitiformes</taxon>
        <taxon>Ixodida</taxon>
        <taxon>Ixodoidea</taxon>
        <taxon>Ixodidae</taxon>
        <taxon>Rhipicephalinae</taxon>
        <taxon>Rhipicephalus</taxon>
        <taxon>Boophilus</taxon>
    </lineage>
</organism>
<keyword evidence="3 7" id="KW-0067">ATP-binding</keyword>
<evidence type="ECO:0000256" key="7">
    <source>
        <dbReference type="PROSITE-ProRule" id="PRU00283"/>
    </source>
</evidence>
<dbReference type="SMART" id="SM00129">
    <property type="entry name" value="KISc"/>
    <property type="match status" value="1"/>
</dbReference>
<dbReference type="PANTHER" id="PTHR47968:SF75">
    <property type="entry name" value="CENTROMERE-ASSOCIATED PROTEIN E"/>
    <property type="match status" value="1"/>
</dbReference>
<evidence type="ECO:0000313" key="10">
    <source>
        <dbReference type="EMBL" id="NOV40553.1"/>
    </source>
</evidence>
<dbReference type="GO" id="GO:0003777">
    <property type="term" value="F:microtubule motor activity"/>
    <property type="evidence" value="ECO:0007669"/>
    <property type="project" value="InterPro"/>
</dbReference>
<evidence type="ECO:0000256" key="2">
    <source>
        <dbReference type="ARBA" id="ARBA00022741"/>
    </source>
</evidence>
<dbReference type="GO" id="GO:0007018">
    <property type="term" value="P:microtubule-based movement"/>
    <property type="evidence" value="ECO:0007669"/>
    <property type="project" value="InterPro"/>
</dbReference>
<feature type="binding site" evidence="7">
    <location>
        <begin position="83"/>
        <end position="90"/>
    </location>
    <ligand>
        <name>ATP</name>
        <dbReference type="ChEBI" id="CHEBI:30616"/>
    </ligand>
</feature>
<dbReference type="EMBL" id="GHWJ01007816">
    <property type="protein sequence ID" value="NOV40553.1"/>
    <property type="molecule type" value="Transcribed_RNA"/>
</dbReference>
<dbReference type="PRINTS" id="PR00380">
    <property type="entry name" value="KINESINHEAVY"/>
</dbReference>
<dbReference type="Pfam" id="PF00225">
    <property type="entry name" value="Kinesin"/>
    <property type="match status" value="1"/>
</dbReference>
<keyword evidence="4" id="KW-0175">Coiled coil</keyword>
<dbReference type="GO" id="GO:0008017">
    <property type="term" value="F:microtubule binding"/>
    <property type="evidence" value="ECO:0007669"/>
    <property type="project" value="InterPro"/>
</dbReference>
<evidence type="ECO:0000256" key="5">
    <source>
        <dbReference type="ARBA" id="ARBA00023175"/>
    </source>
</evidence>
<dbReference type="InterPro" id="IPR036961">
    <property type="entry name" value="Kinesin_motor_dom_sf"/>
</dbReference>